<name>A0A268EV63_9BACL</name>
<dbReference type="PANTHER" id="PTHR42953">
    <property type="entry name" value="HIGH-AFFINITY ZINC UPTAKE SYSTEM PROTEIN ZNUA-RELATED"/>
    <property type="match status" value="1"/>
</dbReference>
<dbReference type="Proteomes" id="UP000215596">
    <property type="component" value="Unassembled WGS sequence"/>
</dbReference>
<sequence length="425" mass="46519">MKSFKRTITALSLSAVLAIAGCGTGKSASEGNNPSTDHPSETTAASSPLKIKTSFYPMYEFTRQVAGDLAEVENLVPAGVEPHDWEPTPQDMAGIAEADVLVYNGAGMEGWIDQVLGSINASDLTVIEASKGLEIIEDPDGGHSHDHGHDHDHEGEHSHEEHAHDHDHEGEHSHEEHAHDHDHEGEHSHDEHAHDHDHEGEHSHEEHAHDHDHEGEHSHDEHAHDHEHEGEDSHDEHDHGGESGHHHHDHGGLDPHVWLSPVLAIEQVRNIEAGLSAAAPEHKEAFKANADAYISKLEALDQEFRDGLKDSKRKDFITQHSAFGYLAREYGLTQVPIAGLSPDQEPSAAQMASVIEFAKEHEVKTIFFETLVSSKVAEAIAAEIGASTSVLNPIEGLTQEDIAANLDYISIMRQNLEALKTALNE</sequence>
<dbReference type="InterPro" id="IPR006129">
    <property type="entry name" value="AdhesinB"/>
</dbReference>
<feature type="signal peptide" evidence="6">
    <location>
        <begin position="1"/>
        <end position="28"/>
    </location>
</feature>
<evidence type="ECO:0000256" key="2">
    <source>
        <dbReference type="ARBA" id="ARBA00022448"/>
    </source>
</evidence>
<keyword evidence="2 4" id="KW-0813">Transport</keyword>
<comment type="similarity">
    <text evidence="1 4">Belongs to the bacterial solute-binding protein 9 family.</text>
</comment>
<dbReference type="EMBL" id="NPBY01000032">
    <property type="protein sequence ID" value="PAD77016.1"/>
    <property type="molecule type" value="Genomic_DNA"/>
</dbReference>
<dbReference type="CDD" id="cd01017">
    <property type="entry name" value="AdcA"/>
    <property type="match status" value="1"/>
</dbReference>
<reference evidence="7 8" key="1">
    <citation type="submission" date="2017-07" db="EMBL/GenBank/DDBJ databases">
        <title>Isolation and whole genome analysis of endospore-forming bacteria from heroin.</title>
        <authorList>
            <person name="Kalinowski J."/>
            <person name="Ahrens B."/>
            <person name="Al-Dilaimi A."/>
            <person name="Winkler A."/>
            <person name="Wibberg D."/>
            <person name="Schleenbecker U."/>
            <person name="Ruckert C."/>
            <person name="Wolfel R."/>
            <person name="Grass G."/>
        </authorList>
    </citation>
    <scope>NUCLEOTIDE SEQUENCE [LARGE SCALE GENOMIC DNA]</scope>
    <source>
        <strain evidence="7 8">7537-G1</strain>
    </source>
</reference>
<dbReference type="AlphaFoldDB" id="A0A268EV63"/>
<feature type="chain" id="PRO_5032519643" evidence="6">
    <location>
        <begin position="29"/>
        <end position="425"/>
    </location>
</feature>
<feature type="region of interest" description="Disordered" evidence="5">
    <location>
        <begin position="25"/>
        <end position="46"/>
    </location>
</feature>
<evidence type="ECO:0000256" key="6">
    <source>
        <dbReference type="SAM" id="SignalP"/>
    </source>
</evidence>
<dbReference type="PRINTS" id="PR00690">
    <property type="entry name" value="ADHESNFAMILY"/>
</dbReference>
<keyword evidence="3 6" id="KW-0732">Signal</keyword>
<evidence type="ECO:0000256" key="1">
    <source>
        <dbReference type="ARBA" id="ARBA00011028"/>
    </source>
</evidence>
<feature type="compositionally biased region" description="Basic and acidic residues" evidence="5">
    <location>
        <begin position="140"/>
        <end position="244"/>
    </location>
</feature>
<dbReference type="Gene3D" id="3.40.50.1980">
    <property type="entry name" value="Nitrogenase molybdenum iron protein domain"/>
    <property type="match status" value="3"/>
</dbReference>
<proteinExistence type="inferred from homology"/>
<evidence type="ECO:0000313" key="8">
    <source>
        <dbReference type="Proteomes" id="UP000215596"/>
    </source>
</evidence>
<dbReference type="InterPro" id="IPR050492">
    <property type="entry name" value="Bact_metal-bind_prot9"/>
</dbReference>
<dbReference type="InterPro" id="IPR006127">
    <property type="entry name" value="ZnuA-like"/>
</dbReference>
<dbReference type="OrthoDB" id="9810636at2"/>
<dbReference type="SUPFAM" id="SSF53807">
    <property type="entry name" value="Helical backbone' metal receptor"/>
    <property type="match status" value="1"/>
</dbReference>
<dbReference type="GO" id="GO:0007155">
    <property type="term" value="P:cell adhesion"/>
    <property type="evidence" value="ECO:0007669"/>
    <property type="project" value="InterPro"/>
</dbReference>
<dbReference type="PANTHER" id="PTHR42953:SF3">
    <property type="entry name" value="HIGH-AFFINITY ZINC UPTAKE SYSTEM PROTEIN ZNUA"/>
    <property type="match status" value="1"/>
</dbReference>
<dbReference type="PROSITE" id="PS51257">
    <property type="entry name" value="PROKAR_LIPOPROTEIN"/>
    <property type="match status" value="1"/>
</dbReference>
<evidence type="ECO:0000256" key="3">
    <source>
        <dbReference type="ARBA" id="ARBA00022729"/>
    </source>
</evidence>
<evidence type="ECO:0000313" key="7">
    <source>
        <dbReference type="EMBL" id="PAD77016.1"/>
    </source>
</evidence>
<evidence type="ECO:0000256" key="5">
    <source>
        <dbReference type="SAM" id="MobiDB-lite"/>
    </source>
</evidence>
<evidence type="ECO:0000256" key="4">
    <source>
        <dbReference type="RuleBase" id="RU003512"/>
    </source>
</evidence>
<feature type="region of interest" description="Disordered" evidence="5">
    <location>
        <begin position="136"/>
        <end position="254"/>
    </location>
</feature>
<accession>A0A268EV63</accession>
<feature type="compositionally biased region" description="Polar residues" evidence="5">
    <location>
        <begin position="26"/>
        <end position="46"/>
    </location>
</feature>
<dbReference type="PRINTS" id="PR00691">
    <property type="entry name" value="ADHESINB"/>
</dbReference>
<dbReference type="RefSeq" id="WP_095265206.1">
    <property type="nucleotide sequence ID" value="NZ_NPBY01000032.1"/>
</dbReference>
<dbReference type="Pfam" id="PF01297">
    <property type="entry name" value="ZnuA"/>
    <property type="match status" value="1"/>
</dbReference>
<gene>
    <name evidence="7" type="ORF">CHH67_10885</name>
</gene>
<dbReference type="GO" id="GO:0046872">
    <property type="term" value="F:metal ion binding"/>
    <property type="evidence" value="ECO:0007669"/>
    <property type="project" value="InterPro"/>
</dbReference>
<dbReference type="InterPro" id="IPR006128">
    <property type="entry name" value="Lipoprotein_PsaA-like"/>
</dbReference>
<dbReference type="GO" id="GO:0030001">
    <property type="term" value="P:metal ion transport"/>
    <property type="evidence" value="ECO:0007669"/>
    <property type="project" value="InterPro"/>
</dbReference>
<protein>
    <submittedName>
        <fullName evidence="7">ABC transporter substrate-binding protein</fullName>
    </submittedName>
</protein>
<organism evidence="7 8">
    <name type="scientific">Paenibacillus campinasensis</name>
    <dbReference type="NCBI Taxonomy" id="66347"/>
    <lineage>
        <taxon>Bacteria</taxon>
        <taxon>Bacillati</taxon>
        <taxon>Bacillota</taxon>
        <taxon>Bacilli</taxon>
        <taxon>Bacillales</taxon>
        <taxon>Paenibacillaceae</taxon>
        <taxon>Paenibacillus</taxon>
    </lineage>
</organism>
<comment type="caution">
    <text evidence="7">The sequence shown here is derived from an EMBL/GenBank/DDBJ whole genome shotgun (WGS) entry which is preliminary data.</text>
</comment>